<dbReference type="InterPro" id="IPR016181">
    <property type="entry name" value="Acyl_CoA_acyltransferase"/>
</dbReference>
<dbReference type="PROSITE" id="PS51186">
    <property type="entry name" value="GNAT"/>
    <property type="match status" value="1"/>
</dbReference>
<evidence type="ECO:0000313" key="5">
    <source>
        <dbReference type="Proteomes" id="UP000215377"/>
    </source>
</evidence>
<evidence type="ECO:0000259" key="3">
    <source>
        <dbReference type="PROSITE" id="PS51186"/>
    </source>
</evidence>
<keyword evidence="5" id="KW-1185">Reference proteome</keyword>
<keyword evidence="2" id="KW-0012">Acyltransferase</keyword>
<comment type="caution">
    <text evidence="4">The sequence shown here is derived from an EMBL/GenBank/DDBJ whole genome shotgun (WGS) entry which is preliminary data.</text>
</comment>
<feature type="domain" description="N-acetyltransferase" evidence="3">
    <location>
        <begin position="3"/>
        <end position="165"/>
    </location>
</feature>
<accession>A0A225NHA9</accession>
<dbReference type="SUPFAM" id="SSF55729">
    <property type="entry name" value="Acyl-CoA N-acyltransferases (Nat)"/>
    <property type="match status" value="1"/>
</dbReference>
<evidence type="ECO:0000256" key="2">
    <source>
        <dbReference type="ARBA" id="ARBA00023315"/>
    </source>
</evidence>
<gene>
    <name evidence="4" type="ORF">ATO3_14970</name>
</gene>
<dbReference type="CDD" id="cd04301">
    <property type="entry name" value="NAT_SF"/>
    <property type="match status" value="1"/>
</dbReference>
<evidence type="ECO:0000256" key="1">
    <source>
        <dbReference type="ARBA" id="ARBA00022679"/>
    </source>
</evidence>
<dbReference type="InterPro" id="IPR000182">
    <property type="entry name" value="GNAT_dom"/>
</dbReference>
<dbReference type="Gene3D" id="3.40.630.30">
    <property type="match status" value="1"/>
</dbReference>
<dbReference type="RefSeq" id="WP_198963285.1">
    <property type="nucleotide sequence ID" value="NZ_AQQR01000005.1"/>
</dbReference>
<dbReference type="GO" id="GO:0016747">
    <property type="term" value="F:acyltransferase activity, transferring groups other than amino-acyl groups"/>
    <property type="evidence" value="ECO:0007669"/>
    <property type="project" value="InterPro"/>
</dbReference>
<keyword evidence="1" id="KW-0808">Transferase</keyword>
<organism evidence="4 5">
    <name type="scientific">Marinibacterium profundimaris</name>
    <dbReference type="NCBI Taxonomy" id="1679460"/>
    <lineage>
        <taxon>Bacteria</taxon>
        <taxon>Pseudomonadati</taxon>
        <taxon>Pseudomonadota</taxon>
        <taxon>Alphaproteobacteria</taxon>
        <taxon>Rhodobacterales</taxon>
        <taxon>Paracoccaceae</taxon>
        <taxon>Marinibacterium</taxon>
    </lineage>
</organism>
<dbReference type="Pfam" id="PF13508">
    <property type="entry name" value="Acetyltransf_7"/>
    <property type="match status" value="1"/>
</dbReference>
<dbReference type="InterPro" id="IPR050680">
    <property type="entry name" value="YpeA/RimI_acetyltransf"/>
</dbReference>
<protein>
    <recommendedName>
        <fullName evidence="3">N-acetyltransferase domain-containing protein</fullName>
    </recommendedName>
</protein>
<proteinExistence type="predicted"/>
<dbReference type="AlphaFoldDB" id="A0A225NHA9"/>
<evidence type="ECO:0000313" key="4">
    <source>
        <dbReference type="EMBL" id="OWU72975.1"/>
    </source>
</evidence>
<name>A0A225NHA9_9RHOB</name>
<dbReference type="PANTHER" id="PTHR43420">
    <property type="entry name" value="ACETYLTRANSFERASE"/>
    <property type="match status" value="1"/>
</dbReference>
<sequence>MSIVLRPANPLDAGAVGDILHRFETETPWMPKQHSAAEALSFCAMMIDRGWVTVAETVAEPVAETVDDPAGAAPDAGRPIAGFLARDGDEVHALYIRPEETGQGIGRLLLRDAMERSARLWLWTFQANLGAQKFYLREGFAEIRRTDGADNDENLPDIQYAWPAEAAA</sequence>
<reference evidence="4 5" key="1">
    <citation type="submission" date="2013-04" db="EMBL/GenBank/DDBJ databases">
        <title>Oceanicola sp. 22II1-22F33 Genome Sequencing.</title>
        <authorList>
            <person name="Lai Q."/>
            <person name="Li G."/>
            <person name="Shao Z."/>
        </authorList>
    </citation>
    <scope>NUCLEOTIDE SEQUENCE [LARGE SCALE GENOMIC DNA]</scope>
    <source>
        <strain evidence="4 5">22II1-22F33</strain>
    </source>
</reference>
<dbReference type="EMBL" id="AQQR01000005">
    <property type="protein sequence ID" value="OWU72975.1"/>
    <property type="molecule type" value="Genomic_DNA"/>
</dbReference>
<dbReference type="Proteomes" id="UP000215377">
    <property type="component" value="Unassembled WGS sequence"/>
</dbReference>